<dbReference type="Pfam" id="PF01693">
    <property type="entry name" value="Cauli_VI"/>
    <property type="match status" value="1"/>
</dbReference>
<dbReference type="Proteomes" id="UP001341840">
    <property type="component" value="Unassembled WGS sequence"/>
</dbReference>
<sequence length="193" mass="21830">MESSMQQFSYFAIIKGFHPAVYASFDEANQQIINFPEPEYAGYNSLLLATNAFEERMFCIQCDIDAIVEQIEAMGITNRSPPTPPRTFPVGHGRLAPLVGNVVWLPTDQSASCSFALNNNMEEWLHKVCYKTSIPPPCFFREEVFVTEGGPICRFNVCLPGNPVERELQAKGRLEEENFNLCRQIEALEARVE</sequence>
<dbReference type="InterPro" id="IPR037056">
    <property type="entry name" value="RNase_H1_N_sf"/>
</dbReference>
<dbReference type="Gene3D" id="3.40.970.10">
    <property type="entry name" value="Ribonuclease H1, N-terminal domain"/>
    <property type="match status" value="1"/>
</dbReference>
<organism evidence="2 3">
    <name type="scientific">Stylosanthes scabra</name>
    <dbReference type="NCBI Taxonomy" id="79078"/>
    <lineage>
        <taxon>Eukaryota</taxon>
        <taxon>Viridiplantae</taxon>
        <taxon>Streptophyta</taxon>
        <taxon>Embryophyta</taxon>
        <taxon>Tracheophyta</taxon>
        <taxon>Spermatophyta</taxon>
        <taxon>Magnoliopsida</taxon>
        <taxon>eudicotyledons</taxon>
        <taxon>Gunneridae</taxon>
        <taxon>Pentapetalae</taxon>
        <taxon>rosids</taxon>
        <taxon>fabids</taxon>
        <taxon>Fabales</taxon>
        <taxon>Fabaceae</taxon>
        <taxon>Papilionoideae</taxon>
        <taxon>50 kb inversion clade</taxon>
        <taxon>dalbergioids sensu lato</taxon>
        <taxon>Dalbergieae</taxon>
        <taxon>Pterocarpus clade</taxon>
        <taxon>Stylosanthes</taxon>
    </lineage>
</organism>
<dbReference type="SUPFAM" id="SSF55658">
    <property type="entry name" value="L9 N-domain-like"/>
    <property type="match status" value="1"/>
</dbReference>
<evidence type="ECO:0000313" key="2">
    <source>
        <dbReference type="EMBL" id="MED6175500.1"/>
    </source>
</evidence>
<gene>
    <name evidence="2" type="ORF">PIB30_078947</name>
</gene>
<dbReference type="EMBL" id="JASCZI010152140">
    <property type="protein sequence ID" value="MED6175500.1"/>
    <property type="molecule type" value="Genomic_DNA"/>
</dbReference>
<feature type="domain" description="Ribonuclease H1 N-terminal" evidence="1">
    <location>
        <begin position="10"/>
        <end position="49"/>
    </location>
</feature>
<keyword evidence="3" id="KW-1185">Reference proteome</keyword>
<comment type="caution">
    <text evidence="2">The sequence shown here is derived from an EMBL/GenBank/DDBJ whole genome shotgun (WGS) entry which is preliminary data.</text>
</comment>
<proteinExistence type="predicted"/>
<evidence type="ECO:0000313" key="3">
    <source>
        <dbReference type="Proteomes" id="UP001341840"/>
    </source>
</evidence>
<accession>A0ABU6VPG1</accession>
<protein>
    <recommendedName>
        <fullName evidence="1">Ribonuclease H1 N-terminal domain-containing protein</fullName>
    </recommendedName>
</protein>
<dbReference type="InterPro" id="IPR011320">
    <property type="entry name" value="RNase_H1_N"/>
</dbReference>
<dbReference type="InterPro" id="IPR009027">
    <property type="entry name" value="Ribosomal_bL9/RNase_H1_N"/>
</dbReference>
<name>A0ABU6VPG1_9FABA</name>
<evidence type="ECO:0000259" key="1">
    <source>
        <dbReference type="Pfam" id="PF01693"/>
    </source>
</evidence>
<reference evidence="2 3" key="1">
    <citation type="journal article" date="2023" name="Plants (Basel)">
        <title>Bridging the Gap: Combining Genomics and Transcriptomics Approaches to Understand Stylosanthes scabra, an Orphan Legume from the Brazilian Caatinga.</title>
        <authorList>
            <person name="Ferreira-Neto J.R.C."/>
            <person name="da Silva M.D."/>
            <person name="Binneck E."/>
            <person name="de Melo N.F."/>
            <person name="da Silva R.H."/>
            <person name="de Melo A.L.T.M."/>
            <person name="Pandolfi V."/>
            <person name="Bustamante F.O."/>
            <person name="Brasileiro-Vidal A.C."/>
            <person name="Benko-Iseppon A.M."/>
        </authorList>
    </citation>
    <scope>NUCLEOTIDE SEQUENCE [LARGE SCALE GENOMIC DNA]</scope>
    <source>
        <tissue evidence="2">Leaves</tissue>
    </source>
</reference>